<protein>
    <recommendedName>
        <fullName evidence="4">Integral membrane protein</fullName>
    </recommendedName>
</protein>
<sequence length="91" mass="10015">MTTFHKLALLSLAALLPAAAQAEPRIYAYDSPANYCPQGLQPIQINGVICCGTPNQPVSYQSMMRENSTRRSTYRASRAICPEGQKGCYMQ</sequence>
<reference evidence="2 3" key="1">
    <citation type="submission" date="2015-09" db="EMBL/GenBank/DDBJ databases">
        <authorList>
            <consortium name="Swine Surveillance"/>
        </authorList>
    </citation>
    <scope>NUCLEOTIDE SEQUENCE [LARGE SCALE GENOMIC DNA]</scope>
    <source>
        <strain evidence="2 3">CECT 4357</strain>
    </source>
</reference>
<gene>
    <name evidence="2" type="ORF">TG4357_03140</name>
</gene>
<keyword evidence="1" id="KW-0732">Signal</keyword>
<dbReference type="EMBL" id="CYSA01000026">
    <property type="protein sequence ID" value="CUH67669.1"/>
    <property type="molecule type" value="Genomic_DNA"/>
</dbReference>
<feature type="chain" id="PRO_5006063158" description="Integral membrane protein" evidence="1">
    <location>
        <begin position="23"/>
        <end position="91"/>
    </location>
</feature>
<evidence type="ECO:0000313" key="3">
    <source>
        <dbReference type="Proteomes" id="UP000051587"/>
    </source>
</evidence>
<dbReference type="OrthoDB" id="7875085at2"/>
<evidence type="ECO:0000256" key="1">
    <source>
        <dbReference type="SAM" id="SignalP"/>
    </source>
</evidence>
<proteinExistence type="predicted"/>
<organism evidence="2 3">
    <name type="scientific">Thalassovita gelatinovora</name>
    <name type="common">Thalassobius gelatinovorus</name>
    <dbReference type="NCBI Taxonomy" id="53501"/>
    <lineage>
        <taxon>Bacteria</taxon>
        <taxon>Pseudomonadati</taxon>
        <taxon>Pseudomonadota</taxon>
        <taxon>Alphaproteobacteria</taxon>
        <taxon>Rhodobacterales</taxon>
        <taxon>Roseobacteraceae</taxon>
        <taxon>Thalassovita</taxon>
    </lineage>
</organism>
<keyword evidence="3" id="KW-1185">Reference proteome</keyword>
<name>A0A0P1G7T3_THAGE</name>
<accession>A0A0P1G7T3</accession>
<evidence type="ECO:0000313" key="2">
    <source>
        <dbReference type="EMBL" id="CUH67669.1"/>
    </source>
</evidence>
<feature type="signal peptide" evidence="1">
    <location>
        <begin position="1"/>
        <end position="22"/>
    </location>
</feature>
<dbReference type="RefSeq" id="WP_058263818.1">
    <property type="nucleotide sequence ID" value="NZ_CP051181.1"/>
</dbReference>
<dbReference type="STRING" id="53501.SAMN04488043_101120"/>
<evidence type="ECO:0008006" key="4">
    <source>
        <dbReference type="Google" id="ProtNLM"/>
    </source>
</evidence>
<dbReference type="Proteomes" id="UP000051587">
    <property type="component" value="Unassembled WGS sequence"/>
</dbReference>
<dbReference type="AlphaFoldDB" id="A0A0P1G7T3"/>